<reference evidence="7 8" key="1">
    <citation type="submission" date="2018-07" db="EMBL/GenBank/DDBJ databases">
        <title>High-quality-draft genome sequence of Gaiella occulta.</title>
        <authorList>
            <person name="Severino R."/>
            <person name="Froufe H.J.C."/>
            <person name="Rainey F.A."/>
            <person name="Barroso C."/>
            <person name="Albuquerque L."/>
            <person name="Lobo-Da-Cunha A."/>
            <person name="Da Costa M.S."/>
            <person name="Egas C."/>
        </authorList>
    </citation>
    <scope>NUCLEOTIDE SEQUENCE [LARGE SCALE GENOMIC DNA]</scope>
    <source>
        <strain evidence="7 8">F2-233</strain>
    </source>
</reference>
<dbReference type="PROSITE" id="PS50234">
    <property type="entry name" value="VWFA"/>
    <property type="match status" value="1"/>
</dbReference>
<proteinExistence type="inferred from homology"/>
<dbReference type="Pfam" id="PF17863">
    <property type="entry name" value="AAA_lid_2"/>
    <property type="match status" value="1"/>
</dbReference>
<feature type="compositionally biased region" description="Basic and acidic residues" evidence="5">
    <location>
        <begin position="376"/>
        <end position="388"/>
    </location>
</feature>
<dbReference type="Gene3D" id="3.40.50.410">
    <property type="entry name" value="von Willebrand factor, type A domain"/>
    <property type="match status" value="1"/>
</dbReference>
<dbReference type="GO" id="GO:0005524">
    <property type="term" value="F:ATP binding"/>
    <property type="evidence" value="ECO:0007669"/>
    <property type="project" value="UniProtKB-KW"/>
</dbReference>
<evidence type="ECO:0000259" key="6">
    <source>
        <dbReference type="PROSITE" id="PS50234"/>
    </source>
</evidence>
<keyword evidence="3" id="KW-0067">ATP-binding</keyword>
<dbReference type="PANTHER" id="PTHR35023:SF1">
    <property type="entry name" value="MG-PROTOPORPHYRIN IX CHELATASE"/>
    <property type="match status" value="1"/>
</dbReference>
<comment type="caution">
    <text evidence="7">The sequence shown here is derived from an EMBL/GenBank/DDBJ whole genome shotgun (WGS) entry which is preliminary data.</text>
</comment>
<dbReference type="SMART" id="SM00327">
    <property type="entry name" value="VWA"/>
    <property type="match status" value="1"/>
</dbReference>
<evidence type="ECO:0000313" key="8">
    <source>
        <dbReference type="Proteomes" id="UP000254134"/>
    </source>
</evidence>
<keyword evidence="2" id="KW-0547">Nucleotide-binding</keyword>
<dbReference type="InterPro" id="IPR052989">
    <property type="entry name" value="Mg-chelatase_DI-like"/>
</dbReference>
<accession>A0A7M2YU28</accession>
<feature type="region of interest" description="Disordered" evidence="5">
    <location>
        <begin position="328"/>
        <end position="433"/>
    </location>
</feature>
<protein>
    <recommendedName>
        <fullName evidence="4">Mg-protoporphyrin IX chelatase</fullName>
    </recommendedName>
</protein>
<dbReference type="SMART" id="SM00382">
    <property type="entry name" value="AAA"/>
    <property type="match status" value="1"/>
</dbReference>
<name>A0A7M2YU28_9ACTN</name>
<dbReference type="AlphaFoldDB" id="A0A7M2YU28"/>
<comment type="similarity">
    <text evidence="1">Belongs to the Mg-chelatase subunits D/I family.</text>
</comment>
<gene>
    <name evidence="7" type="ORF">Gocc_2734</name>
</gene>
<dbReference type="InterPro" id="IPR000523">
    <property type="entry name" value="Mg_chelatse_chII-like_cat_dom"/>
</dbReference>
<dbReference type="PANTHER" id="PTHR35023">
    <property type="entry name" value="CHELATASE-RELATED"/>
    <property type="match status" value="1"/>
</dbReference>
<keyword evidence="8" id="KW-1185">Reference proteome</keyword>
<evidence type="ECO:0000256" key="1">
    <source>
        <dbReference type="ARBA" id="ARBA00005799"/>
    </source>
</evidence>
<evidence type="ECO:0000256" key="4">
    <source>
        <dbReference type="ARBA" id="ARBA00030759"/>
    </source>
</evidence>
<dbReference type="Pfam" id="PF13519">
    <property type="entry name" value="VWA_2"/>
    <property type="match status" value="1"/>
</dbReference>
<dbReference type="RefSeq" id="WP_114797132.1">
    <property type="nucleotide sequence ID" value="NZ_QQZY01000008.1"/>
</dbReference>
<dbReference type="Pfam" id="PF01078">
    <property type="entry name" value="Mg_chelatase"/>
    <property type="match status" value="1"/>
</dbReference>
<evidence type="ECO:0000313" key="7">
    <source>
        <dbReference type="EMBL" id="RDI73593.1"/>
    </source>
</evidence>
<feature type="domain" description="VWFA" evidence="6">
    <location>
        <begin position="465"/>
        <end position="598"/>
    </location>
</feature>
<evidence type="ECO:0000256" key="2">
    <source>
        <dbReference type="ARBA" id="ARBA00022741"/>
    </source>
</evidence>
<dbReference type="InterPro" id="IPR036465">
    <property type="entry name" value="vWFA_dom_sf"/>
</dbReference>
<dbReference type="Gene3D" id="3.40.50.300">
    <property type="entry name" value="P-loop containing nucleotide triphosphate hydrolases"/>
    <property type="match status" value="1"/>
</dbReference>
<feature type="compositionally biased region" description="Low complexity" evidence="5">
    <location>
        <begin position="343"/>
        <end position="363"/>
    </location>
</feature>
<dbReference type="Proteomes" id="UP000254134">
    <property type="component" value="Unassembled WGS sequence"/>
</dbReference>
<dbReference type="SUPFAM" id="SSF53300">
    <property type="entry name" value="vWA-like"/>
    <property type="match status" value="1"/>
</dbReference>
<dbReference type="InterPro" id="IPR027417">
    <property type="entry name" value="P-loop_NTPase"/>
</dbReference>
<dbReference type="InterPro" id="IPR041628">
    <property type="entry name" value="ChlI/MoxR_AAA_lid"/>
</dbReference>
<reference evidence="8" key="2">
    <citation type="journal article" date="2019" name="MicrobiologyOpen">
        <title>High-quality draft genome sequence of Gaiella occulta isolated from a 150 meter deep mineral water borehole and comparison with the genome sequences of other deep-branching lineages of the phylum Actinobacteria.</title>
        <authorList>
            <person name="Severino R."/>
            <person name="Froufe H.J.C."/>
            <person name="Barroso C."/>
            <person name="Albuquerque L."/>
            <person name="Lobo-da-Cunha A."/>
            <person name="da Costa M.S."/>
            <person name="Egas C."/>
        </authorList>
    </citation>
    <scope>NUCLEOTIDE SEQUENCE [LARGE SCALE GENOMIC DNA]</scope>
    <source>
        <strain evidence="8">F2-233</strain>
    </source>
</reference>
<dbReference type="EMBL" id="QQZY01000008">
    <property type="protein sequence ID" value="RDI73593.1"/>
    <property type="molecule type" value="Genomic_DNA"/>
</dbReference>
<dbReference type="InterPro" id="IPR003593">
    <property type="entry name" value="AAA+_ATPase"/>
</dbReference>
<dbReference type="Gene3D" id="1.10.8.80">
    <property type="entry name" value="Magnesium chelatase subunit I, C-Terminal domain"/>
    <property type="match status" value="1"/>
</dbReference>
<organism evidence="7 8">
    <name type="scientific">Gaiella occulta</name>
    <dbReference type="NCBI Taxonomy" id="1002870"/>
    <lineage>
        <taxon>Bacteria</taxon>
        <taxon>Bacillati</taxon>
        <taxon>Actinomycetota</taxon>
        <taxon>Thermoleophilia</taxon>
        <taxon>Gaiellales</taxon>
        <taxon>Gaiellaceae</taxon>
        <taxon>Gaiella</taxon>
    </lineage>
</organism>
<dbReference type="OrthoDB" id="9775079at2"/>
<sequence length="635" mass="65758">MSLAFPLSAIVGQDALVEALLVNAVAPDVGGVLVRGERGSAKSTAVRGLTPLLPPVIAAAEQPFAFAPGELAPGGRIPADAPTAPRPVALVELPLGATLDRLVGSLDLGRALAGEQAFEPGLLARAHQGILYVDEVNLLPDHLVDALLDAAASGVARVEREAISASHAARFILVGTMNVEEGELRPQLLDRFGLGVEVSASKDPGTRSEIVRRRMAFDQDPSGFCARWREKEESLARRIAAARERLPRVALPERELLRITSACAKLGIDGIRGDIVCARAARALAALDAADAVDESHVRRAARLALAHRLRRDPLDGHSGAVENELERALGDRDPDDGPPSRPSGAPRTPTPDSSADGPAGAAGPSGNGGAAVEQPDPRAPARDRRDAPAGAAVPLQALVLTGTGSGPAGRRARAGGPSAGMIDSRPAPPGSDDLAIVATLREQLAHGRAGSLHEHVRSGREGVLLCLVVDASGSMGARRRLARVKGALLALLRDAYARRDRVAIIAFRDGGAQIIVEPGAPVERAAAAIRELAAGGRTPLASGLLAAERLIRREHARDPARRAIAVVLTDGRVPDDRGEVRRASLLLGRAASAVHVIDSEDGPVRLGLAGALAAAAGGRVHTLVAPRATSRRAA</sequence>
<dbReference type="SUPFAM" id="SSF52540">
    <property type="entry name" value="P-loop containing nucleoside triphosphate hydrolases"/>
    <property type="match status" value="1"/>
</dbReference>
<evidence type="ECO:0000256" key="5">
    <source>
        <dbReference type="SAM" id="MobiDB-lite"/>
    </source>
</evidence>
<dbReference type="InterPro" id="IPR002035">
    <property type="entry name" value="VWF_A"/>
</dbReference>
<evidence type="ECO:0000256" key="3">
    <source>
        <dbReference type="ARBA" id="ARBA00022840"/>
    </source>
</evidence>